<dbReference type="EMBL" id="JADRCP010000005">
    <property type="protein sequence ID" value="MBK5177734.1"/>
    <property type="molecule type" value="Genomic_DNA"/>
</dbReference>
<comment type="caution">
    <text evidence="2">The sequence shown here is derived from an EMBL/GenBank/DDBJ whole genome shotgun (WGS) entry which is preliminary data.</text>
</comment>
<evidence type="ECO:0000313" key="1">
    <source>
        <dbReference type="EMBL" id="MBK5074600.1"/>
    </source>
</evidence>
<evidence type="ECO:0000313" key="2">
    <source>
        <dbReference type="EMBL" id="MBK5177734.1"/>
    </source>
</evidence>
<gene>
    <name evidence="2" type="ORF">I2492_15540</name>
    <name evidence="1" type="ORF">I2493_16460</name>
</gene>
<accession>A0A9D7AK84</accession>
<dbReference type="AlphaFoldDB" id="A0A9D7AK84"/>
<organism evidence="2 3">
    <name type="scientific">Limnobaculum xujianqingii</name>
    <dbReference type="NCBI Taxonomy" id="2738837"/>
    <lineage>
        <taxon>Bacteria</taxon>
        <taxon>Pseudomonadati</taxon>
        <taxon>Pseudomonadota</taxon>
        <taxon>Gammaproteobacteria</taxon>
        <taxon>Enterobacterales</taxon>
        <taxon>Budviciaceae</taxon>
        <taxon>Limnobaculum</taxon>
    </lineage>
</organism>
<proteinExistence type="predicted"/>
<dbReference type="Pfam" id="PF23842">
    <property type="entry name" value="Phage_tail_terminator_3"/>
    <property type="match status" value="1"/>
</dbReference>
<dbReference type="InterPro" id="IPR056950">
    <property type="entry name" value="Phage_tail_terminator_3"/>
</dbReference>
<dbReference type="EMBL" id="JADRCQ010000005">
    <property type="protein sequence ID" value="MBK5074600.1"/>
    <property type="molecule type" value="Genomic_DNA"/>
</dbReference>
<evidence type="ECO:0000313" key="3">
    <source>
        <dbReference type="Proteomes" id="UP000807542"/>
    </source>
</evidence>
<protein>
    <submittedName>
        <fullName evidence="2">Uncharacterized protein</fullName>
    </submittedName>
</protein>
<dbReference type="RefSeq" id="WP_228399091.1">
    <property type="nucleotide sequence ID" value="NZ_JADRCP010000005.1"/>
</dbReference>
<name>A0A9D7AK84_9GAMM</name>
<dbReference type="Proteomes" id="UP000807542">
    <property type="component" value="Unassembled WGS sequence"/>
</dbReference>
<sequence length="126" mass="14133">MNPTMPERVRNYLVDGGLLVDCVVQMLRWVDTAKKTDTFVVFRSNGGSNIRNDLGAEYYILVDVVGAINDDRKTDQLVNSIIDFVQQNPLSNCLGYIENMGGTPAPIDTTEGRLVYRLLFRVVFGE</sequence>
<keyword evidence="4" id="KW-1185">Reference proteome</keyword>
<evidence type="ECO:0000313" key="4">
    <source>
        <dbReference type="Proteomes" id="UP001296969"/>
    </source>
</evidence>
<reference evidence="2 4" key="1">
    <citation type="submission" date="2020-11" db="EMBL/GenBank/DDBJ databases">
        <title>Insectihabitans protaetiae gen. nov. sp. nov. and Insectihabitans allomyrinae sp. nov., isolated from larvae of Protaetia brevitarsis seulensis and Allomyrina dichotoma, respectively.</title>
        <authorList>
            <person name="Lee S.D."/>
            <person name="Byeon Y.-S."/>
            <person name="Kim S.-M."/>
            <person name="Yang H.L."/>
            <person name="Kim I.S."/>
        </authorList>
    </citation>
    <scope>NUCLEOTIDE SEQUENCE</scope>
    <source>
        <strain evidence="2">CWB-B4</strain>
        <strain evidence="1 4">CWB-B43</strain>
    </source>
</reference>
<dbReference type="Proteomes" id="UP001296969">
    <property type="component" value="Unassembled WGS sequence"/>
</dbReference>